<evidence type="ECO:0000313" key="1">
    <source>
        <dbReference type="EMBL" id="MBK9715957.1"/>
    </source>
</evidence>
<reference evidence="1 2" key="1">
    <citation type="submission" date="2020-10" db="EMBL/GenBank/DDBJ databases">
        <title>Connecting structure to function with the recovery of over 1000 high-quality activated sludge metagenome-assembled genomes encoding full-length rRNA genes using long-read sequencing.</title>
        <authorList>
            <person name="Singleton C.M."/>
            <person name="Petriglieri F."/>
            <person name="Kristensen J.M."/>
            <person name="Kirkegaard R.H."/>
            <person name="Michaelsen T.Y."/>
            <person name="Andersen M.H."/>
            <person name="Karst S.M."/>
            <person name="Dueholm M.S."/>
            <person name="Nielsen P.H."/>
            <person name="Albertsen M."/>
        </authorList>
    </citation>
    <scope>NUCLEOTIDE SEQUENCE [LARGE SCALE GENOMIC DNA]</scope>
    <source>
        <strain evidence="1">Ribe_18-Q3-R11-54_BAT3C.373</strain>
    </source>
</reference>
<accession>A0A9D7S6A0</accession>
<evidence type="ECO:0000313" key="2">
    <source>
        <dbReference type="Proteomes" id="UP000808349"/>
    </source>
</evidence>
<gene>
    <name evidence="1" type="ORF">IPO85_00210</name>
</gene>
<dbReference type="AlphaFoldDB" id="A0A9D7S6A0"/>
<protein>
    <submittedName>
        <fullName evidence="1">Uncharacterized protein</fullName>
    </submittedName>
</protein>
<sequence>MIVIWLEPTCAEKVNKPGEILQVAETGFPDWIIIKSESRPLHRKDKVAVLWILDKFSFILIGIAAPPDAPMVFLI</sequence>
<dbReference type="Proteomes" id="UP000808349">
    <property type="component" value="Unassembled WGS sequence"/>
</dbReference>
<proteinExistence type="predicted"/>
<comment type="caution">
    <text evidence="1">The sequence shown here is derived from an EMBL/GenBank/DDBJ whole genome shotgun (WGS) entry which is preliminary data.</text>
</comment>
<organism evidence="1 2">
    <name type="scientific">Candidatus Defluviibacterium haderslevense</name>
    <dbReference type="NCBI Taxonomy" id="2981993"/>
    <lineage>
        <taxon>Bacteria</taxon>
        <taxon>Pseudomonadati</taxon>
        <taxon>Bacteroidota</taxon>
        <taxon>Saprospiria</taxon>
        <taxon>Saprospirales</taxon>
        <taxon>Saprospiraceae</taxon>
        <taxon>Candidatus Defluviibacterium</taxon>
    </lineage>
</organism>
<dbReference type="EMBL" id="JADKFW010000002">
    <property type="protein sequence ID" value="MBK9715957.1"/>
    <property type="molecule type" value="Genomic_DNA"/>
</dbReference>
<name>A0A9D7S6A0_9BACT</name>